<dbReference type="PANTHER" id="PTHR43283:SF3">
    <property type="entry name" value="BETA-LACTAMASE FAMILY PROTEIN (AFU_ORTHOLOGUE AFUA_5G07500)"/>
    <property type="match status" value="1"/>
</dbReference>
<dbReference type="InterPro" id="IPR050789">
    <property type="entry name" value="Diverse_Enzym_Activities"/>
</dbReference>
<reference evidence="2 3" key="1">
    <citation type="submission" date="2018-06" db="EMBL/GenBank/DDBJ databases">
        <title>Comparative genomics of Bradyrhizobium nodulating Arachidis hypogaea.</title>
        <authorList>
            <person name="Li Y."/>
        </authorList>
    </citation>
    <scope>NUCLEOTIDE SEQUENCE [LARGE SCALE GENOMIC DNA]</scope>
    <source>
        <strain evidence="2 3">CCBAU 051107</strain>
    </source>
</reference>
<dbReference type="PANTHER" id="PTHR43283">
    <property type="entry name" value="BETA-LACTAMASE-RELATED"/>
    <property type="match status" value="1"/>
</dbReference>
<dbReference type="EMBL" id="CP030050">
    <property type="protein sequence ID" value="QOZ72609.1"/>
    <property type="molecule type" value="Genomic_DNA"/>
</dbReference>
<dbReference type="Pfam" id="PF00144">
    <property type="entry name" value="Beta-lactamase"/>
    <property type="match status" value="1"/>
</dbReference>
<feature type="domain" description="Beta-lactamase-related" evidence="1">
    <location>
        <begin position="7"/>
        <end position="152"/>
    </location>
</feature>
<dbReference type="KEGG" id="barh:WN72_44740"/>
<evidence type="ECO:0000313" key="2">
    <source>
        <dbReference type="EMBL" id="QOZ72609.1"/>
    </source>
</evidence>
<accession>A0AAE7TLP4</accession>
<dbReference type="AlphaFoldDB" id="A0AAE7TLP4"/>
<gene>
    <name evidence="2" type="ORF">WN72_44740</name>
</gene>
<dbReference type="SUPFAM" id="SSF56601">
    <property type="entry name" value="beta-lactamase/transpeptidase-like"/>
    <property type="match status" value="1"/>
</dbReference>
<dbReference type="Proteomes" id="UP000594015">
    <property type="component" value="Chromosome"/>
</dbReference>
<dbReference type="InterPro" id="IPR001466">
    <property type="entry name" value="Beta-lactam-related"/>
</dbReference>
<organism evidence="2 3">
    <name type="scientific">Bradyrhizobium arachidis</name>
    <dbReference type="NCBI Taxonomy" id="858423"/>
    <lineage>
        <taxon>Bacteria</taxon>
        <taxon>Pseudomonadati</taxon>
        <taxon>Pseudomonadota</taxon>
        <taxon>Alphaproteobacteria</taxon>
        <taxon>Hyphomicrobiales</taxon>
        <taxon>Nitrobacteraceae</taxon>
        <taxon>Bradyrhizobium</taxon>
    </lineage>
</organism>
<protein>
    <recommendedName>
        <fullName evidence="1">Beta-lactamase-related domain-containing protein</fullName>
    </recommendedName>
</protein>
<evidence type="ECO:0000313" key="3">
    <source>
        <dbReference type="Proteomes" id="UP000594015"/>
    </source>
</evidence>
<sequence length="175" mass="19330">MPVLSLDEWLARLSRLPLMDHPGDVWRYDLSMTVLGALIMRVTDQPLGDVMATRIFDPLGMKDRGFTVPADKLDRFPPCYRPNREAGTADIWDPAGPSSFWASEPEFPGGHGGLVSTADDYLSFARMMMNSGKGPSGRQVLSEASVHAMMSDKVPVEVKARSPFSPGFWDNRGWG</sequence>
<proteinExistence type="predicted"/>
<dbReference type="Gene3D" id="3.40.710.10">
    <property type="entry name" value="DD-peptidase/beta-lactamase superfamily"/>
    <property type="match status" value="1"/>
</dbReference>
<dbReference type="RefSeq" id="WP_092220869.1">
    <property type="nucleotide sequence ID" value="NZ_FPBQ01000066.1"/>
</dbReference>
<name>A0AAE7TLP4_9BRAD</name>
<evidence type="ECO:0000259" key="1">
    <source>
        <dbReference type="Pfam" id="PF00144"/>
    </source>
</evidence>
<dbReference type="InterPro" id="IPR012338">
    <property type="entry name" value="Beta-lactam/transpept-like"/>
</dbReference>